<feature type="compositionally biased region" description="Polar residues" evidence="5">
    <location>
        <begin position="58"/>
        <end position="69"/>
    </location>
</feature>
<dbReference type="GO" id="GO:0000435">
    <property type="term" value="P:positive regulation of transcription from RNA polymerase II promoter by galactose"/>
    <property type="evidence" value="ECO:0007669"/>
    <property type="project" value="TreeGrafter"/>
</dbReference>
<evidence type="ECO:0000259" key="6">
    <source>
        <dbReference type="PROSITE" id="PS50048"/>
    </source>
</evidence>
<dbReference type="PROSITE" id="PS50048">
    <property type="entry name" value="ZN2_CY6_FUNGAL_2"/>
    <property type="match status" value="1"/>
</dbReference>
<dbReference type="Gene3D" id="4.10.240.10">
    <property type="entry name" value="Zn(2)-C6 fungal-type DNA-binding domain"/>
    <property type="match status" value="1"/>
</dbReference>
<dbReference type="GO" id="GO:0006351">
    <property type="term" value="P:DNA-templated transcription"/>
    <property type="evidence" value="ECO:0007669"/>
    <property type="project" value="InterPro"/>
</dbReference>
<dbReference type="SMART" id="SM00066">
    <property type="entry name" value="GAL4"/>
    <property type="match status" value="1"/>
</dbReference>
<dbReference type="PROSITE" id="PS00463">
    <property type="entry name" value="ZN2_CY6_FUNGAL_1"/>
    <property type="match status" value="1"/>
</dbReference>
<dbReference type="InterPro" id="IPR036864">
    <property type="entry name" value="Zn2-C6_fun-type_DNA-bd_sf"/>
</dbReference>
<reference evidence="7" key="1">
    <citation type="journal article" date="2020" name="Stud. Mycol.">
        <title>101 Dothideomycetes genomes: a test case for predicting lifestyles and emergence of pathogens.</title>
        <authorList>
            <person name="Haridas S."/>
            <person name="Albert R."/>
            <person name="Binder M."/>
            <person name="Bloem J."/>
            <person name="Labutti K."/>
            <person name="Salamov A."/>
            <person name="Andreopoulos B."/>
            <person name="Baker S."/>
            <person name="Barry K."/>
            <person name="Bills G."/>
            <person name="Bluhm B."/>
            <person name="Cannon C."/>
            <person name="Castanera R."/>
            <person name="Culley D."/>
            <person name="Daum C."/>
            <person name="Ezra D."/>
            <person name="Gonzalez J."/>
            <person name="Henrissat B."/>
            <person name="Kuo A."/>
            <person name="Liang C."/>
            <person name="Lipzen A."/>
            <person name="Lutzoni F."/>
            <person name="Magnuson J."/>
            <person name="Mondo S."/>
            <person name="Nolan M."/>
            <person name="Ohm R."/>
            <person name="Pangilinan J."/>
            <person name="Park H.-J."/>
            <person name="Ramirez L."/>
            <person name="Alfaro M."/>
            <person name="Sun H."/>
            <person name="Tritt A."/>
            <person name="Yoshinaga Y."/>
            <person name="Zwiers L.-H."/>
            <person name="Turgeon B."/>
            <person name="Goodwin S."/>
            <person name="Spatafora J."/>
            <person name="Crous P."/>
            <person name="Grigoriev I."/>
        </authorList>
    </citation>
    <scope>NUCLEOTIDE SEQUENCE</scope>
    <source>
        <strain evidence="7">CBS 116435</strain>
    </source>
</reference>
<dbReference type="InterPro" id="IPR007219">
    <property type="entry name" value="XnlR_reg_dom"/>
</dbReference>
<keyword evidence="1" id="KW-0479">Metal-binding</keyword>
<dbReference type="InterPro" id="IPR051127">
    <property type="entry name" value="Fungal_SecMet_Regulators"/>
</dbReference>
<keyword evidence="3" id="KW-0804">Transcription</keyword>
<dbReference type="PANTHER" id="PTHR47424">
    <property type="entry name" value="REGULATORY PROTEIN GAL4"/>
    <property type="match status" value="1"/>
</dbReference>
<feature type="domain" description="Zn(2)-C6 fungal-type" evidence="6">
    <location>
        <begin position="19"/>
        <end position="50"/>
    </location>
</feature>
<evidence type="ECO:0000256" key="3">
    <source>
        <dbReference type="ARBA" id="ARBA00023163"/>
    </source>
</evidence>
<evidence type="ECO:0000256" key="4">
    <source>
        <dbReference type="ARBA" id="ARBA00023242"/>
    </source>
</evidence>
<protein>
    <recommendedName>
        <fullName evidence="6">Zn(2)-C6 fungal-type domain-containing protein</fullName>
    </recommendedName>
</protein>
<dbReference type="OrthoDB" id="47007at2759"/>
<keyword evidence="8" id="KW-1185">Reference proteome</keyword>
<dbReference type="GO" id="GO:0005634">
    <property type="term" value="C:nucleus"/>
    <property type="evidence" value="ECO:0007669"/>
    <property type="project" value="TreeGrafter"/>
</dbReference>
<evidence type="ECO:0000313" key="8">
    <source>
        <dbReference type="Proteomes" id="UP000799441"/>
    </source>
</evidence>
<dbReference type="Pfam" id="PF04082">
    <property type="entry name" value="Fungal_trans"/>
    <property type="match status" value="1"/>
</dbReference>
<dbReference type="InterPro" id="IPR001138">
    <property type="entry name" value="Zn2Cys6_DnaBD"/>
</dbReference>
<dbReference type="AlphaFoldDB" id="A0A9P4ULF8"/>
<evidence type="ECO:0000256" key="1">
    <source>
        <dbReference type="ARBA" id="ARBA00022723"/>
    </source>
</evidence>
<feature type="region of interest" description="Disordered" evidence="5">
    <location>
        <begin position="55"/>
        <end position="92"/>
    </location>
</feature>
<evidence type="ECO:0000256" key="5">
    <source>
        <dbReference type="SAM" id="MobiDB-lite"/>
    </source>
</evidence>
<dbReference type="CDD" id="cd00067">
    <property type="entry name" value="GAL4"/>
    <property type="match status" value="1"/>
</dbReference>
<evidence type="ECO:0000313" key="7">
    <source>
        <dbReference type="EMBL" id="KAF2717271.1"/>
    </source>
</evidence>
<dbReference type="PANTHER" id="PTHR47424:SF9">
    <property type="entry name" value="TAH-2"/>
    <property type="match status" value="1"/>
</dbReference>
<gene>
    <name evidence="7" type="ORF">K431DRAFT_307113</name>
</gene>
<dbReference type="Pfam" id="PF00172">
    <property type="entry name" value="Zn_clus"/>
    <property type="match status" value="1"/>
</dbReference>
<dbReference type="SMART" id="SM00906">
    <property type="entry name" value="Fungal_trans"/>
    <property type="match status" value="1"/>
</dbReference>
<name>A0A9P4ULF8_9PEZI</name>
<dbReference type="CDD" id="cd12148">
    <property type="entry name" value="fungal_TF_MHR"/>
    <property type="match status" value="1"/>
</dbReference>
<keyword evidence="4" id="KW-0539">Nucleus</keyword>
<dbReference type="GO" id="GO:0008270">
    <property type="term" value="F:zinc ion binding"/>
    <property type="evidence" value="ECO:0007669"/>
    <property type="project" value="InterPro"/>
</dbReference>
<comment type="caution">
    <text evidence="7">The sequence shown here is derived from an EMBL/GenBank/DDBJ whole genome shotgun (WGS) entry which is preliminary data.</text>
</comment>
<sequence>MSSASTPVTRRQHDRVSIACDLCKRRKVKCDGKRPCAYCVRRGGFDICTYSAQRPRKSTPSAHTPQSPQVPAHPAGVDHSRRRSLSTAEDEHTHVPLEAGLLRDSEGKLIFIGDSAPLSFLLTVRQLLTSKVDPQAFAGQSSRDAIIEHAASCRTISPEERPLLNHAEVQTLLEAYLTCTSGLIDLFSETRLHEDVCSYLINHREDGEHATICQLVIAIGAQDLDNSLADVYFAQARSNMLSKYCGNMNLNVIQGFVLMTVYLLRAAQPNLAFLYFGLAARTAYAIGVHRTEVNAHFGDDRHEQRDRTWKSLRIVDLFLSTSLGRPPALSDVDCTVSYGFDKPDEIHQIEGNLLDASIQVFLIIETVIVNVYSRKKISLRLATEVSQQLKKWASRWLKPLSQVLDETLEPDKAQPRYQRLRTGVSQVLCSYYYSVMLLTRPFLVYDLHEYLSSACPALAVSQRLQSEKANFAFAALDAAGLFVNLVHRLVSSNLLSGRMPVIVSWLFTTALVLALAVLGPTGRAYQAHAQKSIECLRHFASTDANARQHASIAESLLETVLKFVDEVEKRDRSKRSQISSQLFGLPSSEDSSLTEAAGVLNANGHSDNYMTALPSASTSSAEGMDAALVNWAGFDTDFFALPWTHDGEAEIHHGFESGRAQANFVLTDLPLFPITAGVMETNAPD</sequence>
<accession>A0A9P4ULF8</accession>
<organism evidence="7 8">
    <name type="scientific">Polychaeton citri CBS 116435</name>
    <dbReference type="NCBI Taxonomy" id="1314669"/>
    <lineage>
        <taxon>Eukaryota</taxon>
        <taxon>Fungi</taxon>
        <taxon>Dikarya</taxon>
        <taxon>Ascomycota</taxon>
        <taxon>Pezizomycotina</taxon>
        <taxon>Dothideomycetes</taxon>
        <taxon>Dothideomycetidae</taxon>
        <taxon>Capnodiales</taxon>
        <taxon>Capnodiaceae</taxon>
        <taxon>Polychaeton</taxon>
    </lineage>
</organism>
<dbReference type="SUPFAM" id="SSF57701">
    <property type="entry name" value="Zn2/Cys6 DNA-binding domain"/>
    <property type="match status" value="1"/>
</dbReference>
<dbReference type="Proteomes" id="UP000799441">
    <property type="component" value="Unassembled WGS sequence"/>
</dbReference>
<keyword evidence="2" id="KW-0805">Transcription regulation</keyword>
<evidence type="ECO:0000256" key="2">
    <source>
        <dbReference type="ARBA" id="ARBA00023015"/>
    </source>
</evidence>
<dbReference type="EMBL" id="MU003848">
    <property type="protein sequence ID" value="KAF2717271.1"/>
    <property type="molecule type" value="Genomic_DNA"/>
</dbReference>
<dbReference type="GO" id="GO:0000978">
    <property type="term" value="F:RNA polymerase II cis-regulatory region sequence-specific DNA binding"/>
    <property type="evidence" value="ECO:0007669"/>
    <property type="project" value="TreeGrafter"/>
</dbReference>
<dbReference type="GO" id="GO:0000981">
    <property type="term" value="F:DNA-binding transcription factor activity, RNA polymerase II-specific"/>
    <property type="evidence" value="ECO:0007669"/>
    <property type="project" value="InterPro"/>
</dbReference>
<proteinExistence type="predicted"/>